<dbReference type="GO" id="GO:0004049">
    <property type="term" value="F:anthranilate synthase activity"/>
    <property type="evidence" value="ECO:0007669"/>
    <property type="project" value="UniProtKB-EC"/>
</dbReference>
<organism evidence="3 4">
    <name type="scientific">Marinobacter adhaerens</name>
    <dbReference type="NCBI Taxonomy" id="1033846"/>
    <lineage>
        <taxon>Bacteria</taxon>
        <taxon>Pseudomonadati</taxon>
        <taxon>Pseudomonadota</taxon>
        <taxon>Gammaproteobacteria</taxon>
        <taxon>Pseudomonadales</taxon>
        <taxon>Marinobacteraceae</taxon>
        <taxon>Marinobacter</taxon>
    </lineage>
</organism>
<name>A0A352IVE3_9GAMM</name>
<evidence type="ECO:0000259" key="2">
    <source>
        <dbReference type="Pfam" id="PF04715"/>
    </source>
</evidence>
<gene>
    <name evidence="3" type="ORF">DC045_14170</name>
</gene>
<keyword evidence="3" id="KW-0456">Lyase</keyword>
<dbReference type="GO" id="GO:0000162">
    <property type="term" value="P:L-tryptophan biosynthetic process"/>
    <property type="evidence" value="ECO:0007669"/>
    <property type="project" value="TreeGrafter"/>
</dbReference>
<dbReference type="PANTHER" id="PTHR11236">
    <property type="entry name" value="AMINOBENZOATE/ANTHRANILATE SYNTHASE"/>
    <property type="match status" value="1"/>
</dbReference>
<dbReference type="AlphaFoldDB" id="A0A352IVE3"/>
<dbReference type="SUPFAM" id="SSF56322">
    <property type="entry name" value="ADC synthase"/>
    <property type="match status" value="1"/>
</dbReference>
<feature type="domain" description="Anthranilate synthase component I N-terminal" evidence="2">
    <location>
        <begin position="26"/>
        <end position="153"/>
    </location>
</feature>
<evidence type="ECO:0000313" key="4">
    <source>
        <dbReference type="Proteomes" id="UP000263489"/>
    </source>
</evidence>
<dbReference type="EMBL" id="DNNA01000227">
    <property type="protein sequence ID" value="HBC35426.1"/>
    <property type="molecule type" value="Genomic_DNA"/>
</dbReference>
<dbReference type="Pfam" id="PF04715">
    <property type="entry name" value="Anth_synt_I_N"/>
    <property type="match status" value="1"/>
</dbReference>
<dbReference type="InterPro" id="IPR005801">
    <property type="entry name" value="ADC_synthase"/>
</dbReference>
<comment type="caution">
    <text evidence="3">The sequence shown here is derived from an EMBL/GenBank/DDBJ whole genome shotgun (WGS) entry which is preliminary data.</text>
</comment>
<dbReference type="InterPro" id="IPR019999">
    <property type="entry name" value="Anth_synth_I-like"/>
</dbReference>
<proteinExistence type="predicted"/>
<protein>
    <submittedName>
        <fullName evidence="3">Anthranilate synthase component I</fullName>
        <ecNumber evidence="3">4.1.3.27</ecNumber>
    </submittedName>
</protein>
<accession>A0A352IVE3</accession>
<feature type="non-terminal residue" evidence="3">
    <location>
        <position position="155"/>
    </location>
</feature>
<sequence length="155" mass="17607">MTPEQFTELADAGFNRIPVYREVLADLDTPLSTYLKLASGPYSYLFESVQGGEKWGRYSIIGLPSHEVLKVFDHRVEISRGGEVVETEEVDDPLTFVEAYQKRFHAPDLDELPRFNGGLVGYFGYDTVRYIEKRLRKSCPPDKIGTPDILLMVSN</sequence>
<evidence type="ECO:0000256" key="1">
    <source>
        <dbReference type="ARBA" id="ARBA00047683"/>
    </source>
</evidence>
<dbReference type="Gene3D" id="3.60.120.10">
    <property type="entry name" value="Anthranilate synthase"/>
    <property type="match status" value="1"/>
</dbReference>
<comment type="catalytic activity">
    <reaction evidence="1">
        <text>chorismate + L-glutamine = anthranilate + pyruvate + L-glutamate + H(+)</text>
        <dbReference type="Rhea" id="RHEA:21732"/>
        <dbReference type="ChEBI" id="CHEBI:15361"/>
        <dbReference type="ChEBI" id="CHEBI:15378"/>
        <dbReference type="ChEBI" id="CHEBI:16567"/>
        <dbReference type="ChEBI" id="CHEBI:29748"/>
        <dbReference type="ChEBI" id="CHEBI:29985"/>
        <dbReference type="ChEBI" id="CHEBI:58359"/>
        <dbReference type="EC" id="4.1.3.27"/>
    </reaction>
</comment>
<dbReference type="PANTHER" id="PTHR11236:SF48">
    <property type="entry name" value="ISOCHORISMATE SYNTHASE MENF"/>
    <property type="match status" value="1"/>
</dbReference>
<dbReference type="EC" id="4.1.3.27" evidence="3"/>
<dbReference type="InterPro" id="IPR006805">
    <property type="entry name" value="Anth_synth_I_N"/>
</dbReference>
<dbReference type="Proteomes" id="UP000263489">
    <property type="component" value="Unassembled WGS sequence"/>
</dbReference>
<reference evidence="3 4" key="1">
    <citation type="journal article" date="2018" name="Nat. Biotechnol.">
        <title>A standardized bacterial taxonomy based on genome phylogeny substantially revises the tree of life.</title>
        <authorList>
            <person name="Parks D.H."/>
            <person name="Chuvochina M."/>
            <person name="Waite D.W."/>
            <person name="Rinke C."/>
            <person name="Skarshewski A."/>
            <person name="Chaumeil P.A."/>
            <person name="Hugenholtz P."/>
        </authorList>
    </citation>
    <scope>NUCLEOTIDE SEQUENCE [LARGE SCALE GENOMIC DNA]</scope>
    <source>
        <strain evidence="3">UBA9380</strain>
    </source>
</reference>
<evidence type="ECO:0000313" key="3">
    <source>
        <dbReference type="EMBL" id="HBC35426.1"/>
    </source>
</evidence>